<keyword evidence="2" id="KW-1003">Cell membrane</keyword>
<proteinExistence type="predicted"/>
<gene>
    <name evidence="12" type="ORF">UJA718_LOCUS4624</name>
</gene>
<evidence type="ECO:0000256" key="6">
    <source>
        <dbReference type="ARBA" id="ARBA00023136"/>
    </source>
</evidence>
<evidence type="ECO:0000256" key="3">
    <source>
        <dbReference type="ARBA" id="ARBA00022692"/>
    </source>
</evidence>
<name>A0A819ZCE2_9BILA</name>
<feature type="transmembrane region" description="Helical" evidence="10">
    <location>
        <begin position="469"/>
        <end position="496"/>
    </location>
</feature>
<evidence type="ECO:0000256" key="7">
    <source>
        <dbReference type="ARBA" id="ARBA00023170"/>
    </source>
</evidence>
<dbReference type="CDD" id="cd06366">
    <property type="entry name" value="PBP1_GABAb_receptor"/>
    <property type="match status" value="1"/>
</dbReference>
<dbReference type="Proteomes" id="UP000663873">
    <property type="component" value="Unassembled WGS sequence"/>
</dbReference>
<dbReference type="EMBL" id="CAJOBP010000377">
    <property type="protein sequence ID" value="CAF4169861.1"/>
    <property type="molecule type" value="Genomic_DNA"/>
</dbReference>
<dbReference type="InterPro" id="IPR017979">
    <property type="entry name" value="GPCR_3_CS"/>
</dbReference>
<keyword evidence="13" id="KW-1185">Reference proteome</keyword>
<dbReference type="InterPro" id="IPR017978">
    <property type="entry name" value="GPCR_3_C"/>
</dbReference>
<dbReference type="AlphaFoldDB" id="A0A819ZCE2"/>
<feature type="transmembrane region" description="Helical" evidence="10">
    <location>
        <begin position="591"/>
        <end position="612"/>
    </location>
</feature>
<evidence type="ECO:0000256" key="10">
    <source>
        <dbReference type="SAM" id="Phobius"/>
    </source>
</evidence>
<dbReference type="InterPro" id="IPR002455">
    <property type="entry name" value="GPCR3_GABA-B"/>
</dbReference>
<feature type="transmembrane region" description="Helical" evidence="10">
    <location>
        <begin position="1078"/>
        <end position="1106"/>
    </location>
</feature>
<evidence type="ECO:0000313" key="12">
    <source>
        <dbReference type="EMBL" id="CAF4169861.1"/>
    </source>
</evidence>
<sequence>MRYCSYFAIFSFFEYVIFITSKQIPLIGLFTSDNYNNRSSSLIINYALSHLKTIQNLSTELFLQHAQQDIPCDMAVGTKVVFDMLNRRPRPLAIFSGSCQTVASAIAETAGIYDMTIIIYSETSSLFTAREKYPSLIRTVPGDSQHNIARELLLKKYNWRRFGILYQYERQYTMPVTRFNDLLQDDADWENAVSKGISFNDLDETQGNRTRNSLKDAFDEIQRNNIRIIVGNFNSTMATRIFCEAFRYNLYGSRFQWIIVGYYEEEWWLKNQGSCNTSEILQALNGTLQTRVAELGYSMNSQTLAELTPAQFKFDLSLLKLSSHDLNPYFIGYKFDAILTLTFAFDQLEKSLSTTNCSTNFTIDSVWRQSCWRIELLNIIKKFDIQGVTGRIRFNNGDRIGEIVIEQILVSRSRKTKPVDIRKLFVALPTNQSTYILLAAKNGRNIAWHGNGPPNDRIKRIERDQRISVLTYTIIAIISGTGILLAIGFFVFNIVFRTHRFIRMSSPQINNLIIAGSILAYTSVLLMGIDSTLLGRRSSEAAMNFICAIRVWTLSIGFTISFGAIFSKTWRVHTIFTNVNASKRAVKDYRLFIFVGVLLAIDTVLLAAWQIVDPLKIFKNISQRETKDEDIVILWIYEECRSNRRSIWITMQSIYKGVLMAVGSRFAWATRHVHIAGLNDSKYVGMSLYNVVLLSIITAVVGYFLRDQHERSYILTSVFILLCVTITLCLVFAPKVLEVARDPRSIAKPQRPVVRNARNNLPPDKTPERKMLSHYNQQIILRIKQLTNQNDALKLNTTKCDALINQLLSALEDKNCKRYKFEIFLPSTTLLIDETTKTHESDWLLEDQNDFRNMITMDLIWLTLLVLLMPINGQLIDDGILPPARDNEKLSLYDQFPRGRCPEGFHQSGDECLYFLVDGNCFSWQQTHCVCAQRVDSALKKLSESGQTIMKPAKGARQLVLNTPDKTKILRAFLQNYKQDNYGVNVLYDFNTLPRCYDGVDEDWPEYCEDNSYSNSTCFETASNGKNNICLREIPCNDTYLRVACEFTLPGSSELTSSKFHHCIKPKAADHSSTSIPWWVWLLLVIGGILLLLFIIVAIVLLILLLKNKKTSTDSVVKKDPALKPLVDSSPVAESA</sequence>
<dbReference type="PANTHER" id="PTHR10519:SF74">
    <property type="entry name" value="GAMMA-AMINOBUTYRIC ACID TYPE B RECEPTOR SUBUNIT 2"/>
    <property type="match status" value="1"/>
</dbReference>
<feature type="transmembrane region" description="Helical" evidence="10">
    <location>
        <begin position="541"/>
        <end position="566"/>
    </location>
</feature>
<dbReference type="InterPro" id="IPR028082">
    <property type="entry name" value="Peripla_BP_I"/>
</dbReference>
<dbReference type="SUPFAM" id="SSF53822">
    <property type="entry name" value="Periplasmic binding protein-like I"/>
    <property type="match status" value="1"/>
</dbReference>
<dbReference type="InterPro" id="IPR000337">
    <property type="entry name" value="GPCR_3"/>
</dbReference>
<dbReference type="Gene3D" id="3.40.50.2300">
    <property type="match status" value="2"/>
</dbReference>
<keyword evidence="8" id="KW-0325">Glycoprotein</keyword>
<keyword evidence="9" id="KW-0807">Transducer</keyword>
<keyword evidence="4 10" id="KW-1133">Transmembrane helix</keyword>
<comment type="subcellular location">
    <subcellularLocation>
        <location evidence="1">Cell membrane</location>
        <topology evidence="1">Multi-pass membrane protein</topology>
    </subcellularLocation>
</comment>
<dbReference type="PRINTS" id="PR00248">
    <property type="entry name" value="GPCRMGR"/>
</dbReference>
<dbReference type="PROSITE" id="PS50259">
    <property type="entry name" value="G_PROTEIN_RECEP_F3_4"/>
    <property type="match status" value="1"/>
</dbReference>
<keyword evidence="6 10" id="KW-0472">Membrane</keyword>
<accession>A0A819ZCE2</accession>
<evidence type="ECO:0000256" key="9">
    <source>
        <dbReference type="ARBA" id="ARBA00023224"/>
    </source>
</evidence>
<dbReference type="GO" id="GO:0007214">
    <property type="term" value="P:gamma-aminobutyric acid signaling pathway"/>
    <property type="evidence" value="ECO:0007669"/>
    <property type="project" value="TreeGrafter"/>
</dbReference>
<organism evidence="12 13">
    <name type="scientific">Rotaria socialis</name>
    <dbReference type="NCBI Taxonomy" id="392032"/>
    <lineage>
        <taxon>Eukaryota</taxon>
        <taxon>Metazoa</taxon>
        <taxon>Spiralia</taxon>
        <taxon>Gnathifera</taxon>
        <taxon>Rotifera</taxon>
        <taxon>Eurotatoria</taxon>
        <taxon>Bdelloidea</taxon>
        <taxon>Philodinida</taxon>
        <taxon>Philodinidae</taxon>
        <taxon>Rotaria</taxon>
    </lineage>
</organism>
<evidence type="ECO:0000256" key="2">
    <source>
        <dbReference type="ARBA" id="ARBA00022475"/>
    </source>
</evidence>
<dbReference type="PRINTS" id="PR01177">
    <property type="entry name" value="GABAB1RECPTR"/>
</dbReference>
<dbReference type="PANTHER" id="PTHR10519">
    <property type="entry name" value="GABA-B RECEPTOR"/>
    <property type="match status" value="1"/>
</dbReference>
<dbReference type="PROSITE" id="PS00981">
    <property type="entry name" value="G_PROTEIN_RECEP_F3_3"/>
    <property type="match status" value="1"/>
</dbReference>
<dbReference type="Pfam" id="PF00003">
    <property type="entry name" value="7tm_3"/>
    <property type="match status" value="1"/>
</dbReference>
<dbReference type="GO" id="GO:0004965">
    <property type="term" value="F:G protein-coupled GABA receptor activity"/>
    <property type="evidence" value="ECO:0007669"/>
    <property type="project" value="InterPro"/>
</dbReference>
<dbReference type="PRINTS" id="PR01176">
    <property type="entry name" value="GABABRECEPTR"/>
</dbReference>
<evidence type="ECO:0000256" key="1">
    <source>
        <dbReference type="ARBA" id="ARBA00004651"/>
    </source>
</evidence>
<feature type="domain" description="G-protein coupled receptors family 3 profile" evidence="11">
    <location>
        <begin position="546"/>
        <end position="743"/>
    </location>
</feature>
<protein>
    <recommendedName>
        <fullName evidence="11">G-protein coupled receptors family 3 profile domain-containing protein</fullName>
    </recommendedName>
</protein>
<comment type="caution">
    <text evidence="12">The sequence shown here is derived from an EMBL/GenBank/DDBJ whole genome shotgun (WGS) entry which is preliminary data.</text>
</comment>
<keyword evidence="7" id="KW-0675">Receptor</keyword>
<feature type="transmembrane region" description="Helical" evidence="10">
    <location>
        <begin position="508"/>
        <end position="529"/>
    </location>
</feature>
<evidence type="ECO:0000256" key="5">
    <source>
        <dbReference type="ARBA" id="ARBA00023040"/>
    </source>
</evidence>
<feature type="transmembrane region" description="Helical" evidence="10">
    <location>
        <begin position="712"/>
        <end position="733"/>
    </location>
</feature>
<dbReference type="InterPro" id="IPR001828">
    <property type="entry name" value="ANF_lig-bd_rcpt"/>
</dbReference>
<keyword evidence="3 10" id="KW-0812">Transmembrane</keyword>
<evidence type="ECO:0000256" key="4">
    <source>
        <dbReference type="ARBA" id="ARBA00022989"/>
    </source>
</evidence>
<reference evidence="12" key="1">
    <citation type="submission" date="2021-02" db="EMBL/GenBank/DDBJ databases">
        <authorList>
            <person name="Nowell W R."/>
        </authorList>
    </citation>
    <scope>NUCLEOTIDE SEQUENCE</scope>
</reference>
<dbReference type="GO" id="GO:0038039">
    <property type="term" value="C:G protein-coupled receptor heterodimeric complex"/>
    <property type="evidence" value="ECO:0007669"/>
    <property type="project" value="TreeGrafter"/>
</dbReference>
<evidence type="ECO:0000259" key="11">
    <source>
        <dbReference type="PROSITE" id="PS50259"/>
    </source>
</evidence>
<dbReference type="Pfam" id="PF01094">
    <property type="entry name" value="ANF_receptor"/>
    <property type="match status" value="1"/>
</dbReference>
<keyword evidence="5" id="KW-0297">G-protein coupled receptor</keyword>
<evidence type="ECO:0000256" key="8">
    <source>
        <dbReference type="ARBA" id="ARBA00023180"/>
    </source>
</evidence>
<feature type="transmembrane region" description="Helical" evidence="10">
    <location>
        <begin position="687"/>
        <end position="705"/>
    </location>
</feature>
<evidence type="ECO:0000313" key="13">
    <source>
        <dbReference type="Proteomes" id="UP000663873"/>
    </source>
</evidence>